<reference evidence="1 2" key="1">
    <citation type="journal article" date="2019" name="G3 (Bethesda)">
        <title>Sequencing of a Wild Apple (Malus baccata) Genome Unravels the Differences Between Cultivated and Wild Apple Species Regarding Disease Resistance and Cold Tolerance.</title>
        <authorList>
            <person name="Chen X."/>
        </authorList>
    </citation>
    <scope>NUCLEOTIDE SEQUENCE [LARGE SCALE GENOMIC DNA]</scope>
    <source>
        <strain evidence="2">cv. Shandingzi</strain>
        <tissue evidence="1">Leaves</tissue>
    </source>
</reference>
<evidence type="ECO:0008006" key="3">
    <source>
        <dbReference type="Google" id="ProtNLM"/>
    </source>
</evidence>
<protein>
    <recommendedName>
        <fullName evidence="3">Peptidase A1 domain-containing protein</fullName>
    </recommendedName>
</protein>
<comment type="caution">
    <text evidence="1">The sequence shown here is derived from an EMBL/GenBank/DDBJ whole genome shotgun (WGS) entry which is preliminary data.</text>
</comment>
<dbReference type="AlphaFoldDB" id="A0A540L1Y7"/>
<proteinExistence type="predicted"/>
<accession>A0A540L1Y7</accession>
<dbReference type="EMBL" id="VIEB01000807">
    <property type="protein sequence ID" value="TQD80468.1"/>
    <property type="molecule type" value="Genomic_DNA"/>
</dbReference>
<organism evidence="1 2">
    <name type="scientific">Malus baccata</name>
    <name type="common">Siberian crab apple</name>
    <name type="synonym">Pyrus baccata</name>
    <dbReference type="NCBI Taxonomy" id="106549"/>
    <lineage>
        <taxon>Eukaryota</taxon>
        <taxon>Viridiplantae</taxon>
        <taxon>Streptophyta</taxon>
        <taxon>Embryophyta</taxon>
        <taxon>Tracheophyta</taxon>
        <taxon>Spermatophyta</taxon>
        <taxon>Magnoliopsida</taxon>
        <taxon>eudicotyledons</taxon>
        <taxon>Gunneridae</taxon>
        <taxon>Pentapetalae</taxon>
        <taxon>rosids</taxon>
        <taxon>fabids</taxon>
        <taxon>Rosales</taxon>
        <taxon>Rosaceae</taxon>
        <taxon>Amygdaloideae</taxon>
        <taxon>Maleae</taxon>
        <taxon>Malus</taxon>
    </lineage>
</organism>
<keyword evidence="2" id="KW-1185">Reference proteome</keyword>
<sequence length="161" mass="18034">MLQKNHRKLKHGGSHDTKSVCYTISESFVATLHCYMKSIEVGGDVLNLPTDLFGLFEDWNRAVIDSGTTWAYLAAEDGCVWGSGWQPKSMKSKDGMSMTILGGGDSFCPPFLVRGWDELVCDLLLIFEPHCRRKLIDESLVLGWLISLKDSVHAALIRVWD</sequence>
<evidence type="ECO:0000313" key="1">
    <source>
        <dbReference type="EMBL" id="TQD80468.1"/>
    </source>
</evidence>
<evidence type="ECO:0000313" key="2">
    <source>
        <dbReference type="Proteomes" id="UP000315295"/>
    </source>
</evidence>
<name>A0A540L1Y7_MALBA</name>
<gene>
    <name evidence="1" type="ORF">C1H46_033981</name>
</gene>
<dbReference type="Proteomes" id="UP000315295">
    <property type="component" value="Unassembled WGS sequence"/>
</dbReference>